<evidence type="ECO:0000256" key="6">
    <source>
        <dbReference type="ARBA" id="ARBA00022833"/>
    </source>
</evidence>
<evidence type="ECO:0000313" key="15">
    <source>
        <dbReference type="EMBL" id="NMO96546.1"/>
    </source>
</evidence>
<accession>A0A848M7D4</accession>
<comment type="caution">
    <text evidence="15">The sequence shown here is derived from an EMBL/GenBank/DDBJ whole genome shotgun (WGS) entry which is preliminary data.</text>
</comment>
<keyword evidence="5 8" id="KW-0378">Hydrolase</keyword>
<dbReference type="Pfam" id="PF08533">
    <property type="entry name" value="Glyco_hydro_42C"/>
    <property type="match status" value="1"/>
</dbReference>
<dbReference type="EMBL" id="JABBPN010000010">
    <property type="protein sequence ID" value="NMO96546.1"/>
    <property type="molecule type" value="Genomic_DNA"/>
</dbReference>
<proteinExistence type="inferred from homology"/>
<evidence type="ECO:0000256" key="5">
    <source>
        <dbReference type="ARBA" id="ARBA00022801"/>
    </source>
</evidence>
<dbReference type="EC" id="3.2.1.23" evidence="3 8"/>
<evidence type="ECO:0000256" key="11">
    <source>
        <dbReference type="PIRSR" id="PIRSR001084-3"/>
    </source>
</evidence>
<feature type="binding site" evidence="11">
    <location>
        <position position="156"/>
    </location>
    <ligand>
        <name>Zn(2+)</name>
        <dbReference type="ChEBI" id="CHEBI:29105"/>
    </ligand>
</feature>
<gene>
    <name evidence="15" type="ORF">HII30_12260</name>
</gene>
<evidence type="ECO:0000259" key="14">
    <source>
        <dbReference type="Pfam" id="PF08533"/>
    </source>
</evidence>
<dbReference type="GO" id="GO:0004565">
    <property type="term" value="F:beta-galactosidase activity"/>
    <property type="evidence" value="ECO:0007669"/>
    <property type="project" value="UniProtKB-EC"/>
</dbReference>
<name>A0A848M7D4_PAELE</name>
<evidence type="ECO:0000256" key="4">
    <source>
        <dbReference type="ARBA" id="ARBA00022723"/>
    </source>
</evidence>
<evidence type="ECO:0000259" key="13">
    <source>
        <dbReference type="Pfam" id="PF08532"/>
    </source>
</evidence>
<keyword evidence="4 11" id="KW-0479">Metal-binding</keyword>
<evidence type="ECO:0000256" key="7">
    <source>
        <dbReference type="ARBA" id="ARBA00023295"/>
    </source>
</evidence>
<evidence type="ECO:0000256" key="2">
    <source>
        <dbReference type="ARBA" id="ARBA00005940"/>
    </source>
</evidence>
<evidence type="ECO:0000256" key="10">
    <source>
        <dbReference type="PIRSR" id="PIRSR001084-2"/>
    </source>
</evidence>
<feature type="domain" description="Glycoside hydrolase family 42 N-terminal" evidence="12">
    <location>
        <begin position="11"/>
        <end position="374"/>
    </location>
</feature>
<evidence type="ECO:0000256" key="3">
    <source>
        <dbReference type="ARBA" id="ARBA00012756"/>
    </source>
</evidence>
<evidence type="ECO:0000313" key="16">
    <source>
        <dbReference type="Proteomes" id="UP000565468"/>
    </source>
</evidence>
<dbReference type="Pfam" id="PF02449">
    <property type="entry name" value="Glyco_hydro_42"/>
    <property type="match status" value="1"/>
</dbReference>
<feature type="active site" description="Nucleophile" evidence="9">
    <location>
        <position position="297"/>
    </location>
</feature>
<dbReference type="AlphaFoldDB" id="A0A848M7D4"/>
<feature type="binding site" evidence="11">
    <location>
        <position position="159"/>
    </location>
    <ligand>
        <name>Zn(2+)</name>
        <dbReference type="ChEBI" id="CHEBI:29105"/>
    </ligand>
</feature>
<dbReference type="GO" id="GO:0046872">
    <property type="term" value="F:metal ion binding"/>
    <property type="evidence" value="ECO:0007669"/>
    <property type="project" value="UniProtKB-KW"/>
</dbReference>
<reference evidence="15 16" key="1">
    <citation type="submission" date="2020-04" db="EMBL/GenBank/DDBJ databases">
        <title>Paenibacillus algicola sp. nov., a novel marine bacterium producing alginate lyase.</title>
        <authorList>
            <person name="Huang H."/>
        </authorList>
    </citation>
    <scope>NUCLEOTIDE SEQUENCE [LARGE SCALE GENOMIC DNA]</scope>
    <source>
        <strain evidence="15 16">L7-75</strain>
    </source>
</reference>
<keyword evidence="6 11" id="KW-0862">Zinc</keyword>
<feature type="binding site" evidence="10">
    <location>
        <position position="107"/>
    </location>
    <ligand>
        <name>substrate</name>
    </ligand>
</feature>
<keyword evidence="7 8" id="KW-0326">Glycosidase</keyword>
<dbReference type="CDD" id="cd03143">
    <property type="entry name" value="A4_beta-galactosidase_middle_domain"/>
    <property type="match status" value="1"/>
</dbReference>
<evidence type="ECO:0000259" key="12">
    <source>
        <dbReference type="Pfam" id="PF02449"/>
    </source>
</evidence>
<feature type="binding site" evidence="11">
    <location>
        <position position="154"/>
    </location>
    <ligand>
        <name>Zn(2+)</name>
        <dbReference type="ChEBI" id="CHEBI:29105"/>
    </ligand>
</feature>
<dbReference type="InterPro" id="IPR013529">
    <property type="entry name" value="Glyco_hydro_42_N"/>
</dbReference>
<feature type="active site" description="Proton donor" evidence="9">
    <location>
        <position position="146"/>
    </location>
</feature>
<keyword evidence="16" id="KW-1185">Reference proteome</keyword>
<comment type="similarity">
    <text evidence="2 8">Belongs to the glycosyl hydrolase 42 family.</text>
</comment>
<comment type="catalytic activity">
    <reaction evidence="1 8">
        <text>Hydrolysis of terminal non-reducing beta-D-galactose residues in beta-D-galactosides.</text>
        <dbReference type="EC" id="3.2.1.23"/>
    </reaction>
</comment>
<dbReference type="InterPro" id="IPR003476">
    <property type="entry name" value="Glyco_hydro_42"/>
</dbReference>
<feature type="binding site" evidence="10">
    <location>
        <position position="145"/>
    </location>
    <ligand>
        <name>substrate</name>
    </ligand>
</feature>
<dbReference type="SUPFAM" id="SSF51445">
    <property type="entry name" value="(Trans)glycosidases"/>
    <property type="match status" value="1"/>
</dbReference>
<organism evidence="15 16">
    <name type="scientific">Paenibacillus lemnae</name>
    <dbReference type="NCBI Taxonomy" id="1330551"/>
    <lineage>
        <taxon>Bacteria</taxon>
        <taxon>Bacillati</taxon>
        <taxon>Bacillota</taxon>
        <taxon>Bacilli</taxon>
        <taxon>Bacillales</taxon>
        <taxon>Paenibacillaceae</taxon>
        <taxon>Paenibacillus</taxon>
    </lineage>
</organism>
<feature type="domain" description="Beta-galactosidase C-terminal" evidence="14">
    <location>
        <begin position="602"/>
        <end position="657"/>
    </location>
</feature>
<dbReference type="Proteomes" id="UP000565468">
    <property type="component" value="Unassembled WGS sequence"/>
</dbReference>
<dbReference type="InterPro" id="IPR013739">
    <property type="entry name" value="Beta_galactosidase_C"/>
</dbReference>
<protein>
    <recommendedName>
        <fullName evidence="3 8">Beta-galactosidase</fullName>
        <shortName evidence="8">Beta-gal</shortName>
        <ecNumber evidence="3 8">3.2.1.23</ecNumber>
    </recommendedName>
</protein>
<evidence type="ECO:0000256" key="8">
    <source>
        <dbReference type="PIRNR" id="PIRNR001084"/>
    </source>
</evidence>
<dbReference type="Pfam" id="PF08532">
    <property type="entry name" value="Glyco_hydro_42M"/>
    <property type="match status" value="1"/>
</dbReference>
<feature type="domain" description="Beta-galactosidase trimerisation" evidence="13">
    <location>
        <begin position="388"/>
        <end position="593"/>
    </location>
</feature>
<dbReference type="InterPro" id="IPR029062">
    <property type="entry name" value="Class_I_gatase-like"/>
</dbReference>
<sequence length="664" mass="73654">MLKKLYHGTAFYPELWSAEVVSNDISWMEEIGINVVRIGEFLWSTVEPQEGHIELGLLVQVIGQLHEAGIETIMCTPTATPPVWYSHGHPERLFVNTEGTRLGHGSRQHACTNHPYFREKASIITDRLAQELGQLPGLIAWQLDNEFKAHVSACMCDVCRDLWHEWLEQRYGQVEHLNECWGTRVWSQSYQDFRQVPQPGPTPFLHNSSLQTMYQLFSMEKIAEFAEEQAAIIRRSSPVPVTHNSSMAFHVDNERLFRSLDFASYDTYASAAHYSAYMLNCDLFRNFKPDHPFWIMETSPSHAGSIAGSGTPHPNGYLAAEAVAAYASGAEGFCYWLWRQQRSGCEQPHGSIVSAWGKPGIGYENVLEAEAARKSIESAILNSRPVRAEAAITYSDRAKAFLTTESHGKLRHRGLVSLVYDVMLQTGMHRDLIPEGASMAGYKLLWTPFVPHLSSDYMNQALAFVDNGGIWIVGPMTAVRTEEHTVPTNAGLGDLEKFTGAETIFTYDMDGTGTLGEAFGVTAPLSLWSTVFKPVEAVSMGTLLGGPSPGMSFLTEYRRGLGKLVLLGSMPAEEEGSEMLEQILIHYGQEANVKRLLPFTQGTIVIPRKSHHEDLWVIINMNGQGGSVTLPMNGTDKLTGVSISAGNLVVKPYEYRLIALPAGV</sequence>
<dbReference type="GO" id="GO:0006012">
    <property type="term" value="P:galactose metabolic process"/>
    <property type="evidence" value="ECO:0007669"/>
    <property type="project" value="InterPro"/>
</dbReference>
<dbReference type="InterPro" id="IPR013738">
    <property type="entry name" value="Beta_galactosidase_Trimer"/>
</dbReference>
<dbReference type="Gene3D" id="3.20.20.80">
    <property type="entry name" value="Glycosidases"/>
    <property type="match status" value="1"/>
</dbReference>
<dbReference type="PANTHER" id="PTHR36447">
    <property type="entry name" value="BETA-GALACTOSIDASE GANA"/>
    <property type="match status" value="1"/>
</dbReference>
<dbReference type="InterPro" id="IPR017853">
    <property type="entry name" value="GH"/>
</dbReference>
<dbReference type="RefSeq" id="WP_169505331.1">
    <property type="nucleotide sequence ID" value="NZ_JABBPN010000010.1"/>
</dbReference>
<evidence type="ECO:0000256" key="9">
    <source>
        <dbReference type="PIRSR" id="PIRSR001084-1"/>
    </source>
</evidence>
<dbReference type="Gene3D" id="3.40.50.880">
    <property type="match status" value="1"/>
</dbReference>
<dbReference type="GO" id="GO:0009341">
    <property type="term" value="C:beta-galactosidase complex"/>
    <property type="evidence" value="ECO:0007669"/>
    <property type="project" value="InterPro"/>
</dbReference>
<evidence type="ECO:0000256" key="1">
    <source>
        <dbReference type="ARBA" id="ARBA00001412"/>
    </source>
</evidence>
<dbReference type="SUPFAM" id="SSF52317">
    <property type="entry name" value="Class I glutamine amidotransferase-like"/>
    <property type="match status" value="1"/>
</dbReference>
<feature type="binding site" evidence="11">
    <location>
        <position position="111"/>
    </location>
    <ligand>
        <name>Zn(2+)</name>
        <dbReference type="ChEBI" id="CHEBI:29105"/>
    </ligand>
</feature>
<dbReference type="PIRSF" id="PIRSF001084">
    <property type="entry name" value="B-galactosidase"/>
    <property type="match status" value="1"/>
</dbReference>
<dbReference type="PANTHER" id="PTHR36447:SF2">
    <property type="entry name" value="BETA-GALACTOSIDASE YESZ"/>
    <property type="match status" value="1"/>
</dbReference>